<sequence length="396" mass="41246">MRRLTGVLSGVLLLVAGCGTAGFSGLYNTPLPGGADLGDHPYRITAQFADVLDLVPQAAVKVNDVPIGRVDTITLAPDTKSAIVTMSLNGDLKMPENSFAQLRQSSLLGEKFVQLAEPAGEPAAGTLREGSVIPLTRTNRNPEVEEVLGALSLLLNGGGVNQLADITRELNHALTGNEAEIRALLARVDRIAIELDGQKSEIIRAIDGLNRLSGTLVAQTANLTTALDDLAPGMDVVTQQRDQLVGMLQSLDRLSGVAVDTINASRESLLADLRALAPTLSKLAEAGTDLPEALKILPTYPLPDVAGDVVKGDYANVTARLDLNLDAIFQNIANSGKFPSIQLPSTNVTGTQATAPPLPIPQPQLGTSGAQTQPQPATGLLPGLSDLLGNLLGGTP</sequence>
<evidence type="ECO:0000256" key="1">
    <source>
        <dbReference type="SAM" id="MobiDB-lite"/>
    </source>
</evidence>
<dbReference type="PANTHER" id="PTHR33371:SF15">
    <property type="entry name" value="LIPOPROTEIN LPRN"/>
    <property type="match status" value="1"/>
</dbReference>
<dbReference type="InterPro" id="IPR005693">
    <property type="entry name" value="Mce"/>
</dbReference>
<dbReference type="InterPro" id="IPR003399">
    <property type="entry name" value="Mce/MlaD"/>
</dbReference>
<dbReference type="InterPro" id="IPR024516">
    <property type="entry name" value="Mce_C"/>
</dbReference>
<proteinExistence type="predicted"/>
<dbReference type="NCBIfam" id="TIGR00996">
    <property type="entry name" value="Mtu_fam_mce"/>
    <property type="match status" value="1"/>
</dbReference>
<dbReference type="PROSITE" id="PS51257">
    <property type="entry name" value="PROKAR_LIPOPROTEIN"/>
    <property type="match status" value="1"/>
</dbReference>
<feature type="region of interest" description="Disordered" evidence="1">
    <location>
        <begin position="347"/>
        <end position="383"/>
    </location>
</feature>
<evidence type="ECO:0000259" key="2">
    <source>
        <dbReference type="Pfam" id="PF02470"/>
    </source>
</evidence>
<dbReference type="RefSeq" id="WP_116111368.1">
    <property type="nucleotide sequence ID" value="NZ_CP091196.1"/>
</dbReference>
<accession>A0ABY4P206</accession>
<keyword evidence="5" id="KW-1185">Reference proteome</keyword>
<gene>
    <name evidence="4" type="ORF">L1857_27530</name>
</gene>
<evidence type="ECO:0000313" key="4">
    <source>
        <dbReference type="EMBL" id="UQS26298.1"/>
    </source>
</evidence>
<dbReference type="PANTHER" id="PTHR33371">
    <property type="entry name" value="INTERMEMBRANE PHOSPHOLIPID TRANSPORT SYSTEM BINDING PROTEIN MLAD-RELATED"/>
    <property type="match status" value="1"/>
</dbReference>
<organism evidence="4 5">
    <name type="scientific">Amycolatopsis thermalba</name>
    <dbReference type="NCBI Taxonomy" id="944492"/>
    <lineage>
        <taxon>Bacteria</taxon>
        <taxon>Bacillati</taxon>
        <taxon>Actinomycetota</taxon>
        <taxon>Actinomycetes</taxon>
        <taxon>Pseudonocardiales</taxon>
        <taxon>Pseudonocardiaceae</taxon>
        <taxon>Amycolatopsis</taxon>
    </lineage>
</organism>
<feature type="compositionally biased region" description="Polar residues" evidence="1">
    <location>
        <begin position="364"/>
        <end position="376"/>
    </location>
</feature>
<evidence type="ECO:0000259" key="3">
    <source>
        <dbReference type="Pfam" id="PF11887"/>
    </source>
</evidence>
<dbReference type="EMBL" id="CP091196">
    <property type="protein sequence ID" value="UQS26298.1"/>
    <property type="molecule type" value="Genomic_DNA"/>
</dbReference>
<dbReference type="InterPro" id="IPR052336">
    <property type="entry name" value="MlaD_Phospholipid_Transporter"/>
</dbReference>
<protein>
    <submittedName>
        <fullName evidence="4">MCE family protein</fullName>
    </submittedName>
</protein>
<dbReference type="Pfam" id="PF11887">
    <property type="entry name" value="Mce4_CUP1"/>
    <property type="match status" value="1"/>
</dbReference>
<dbReference type="Proteomes" id="UP000830158">
    <property type="component" value="Chromosome"/>
</dbReference>
<dbReference type="Pfam" id="PF02470">
    <property type="entry name" value="MlaD"/>
    <property type="match status" value="1"/>
</dbReference>
<name>A0ABY4P206_9PSEU</name>
<evidence type="ECO:0000313" key="5">
    <source>
        <dbReference type="Proteomes" id="UP000830158"/>
    </source>
</evidence>
<feature type="domain" description="Mammalian cell entry C-terminal" evidence="3">
    <location>
        <begin position="125"/>
        <end position="294"/>
    </location>
</feature>
<feature type="domain" description="Mce/MlaD" evidence="2">
    <location>
        <begin position="41"/>
        <end position="116"/>
    </location>
</feature>
<reference evidence="4" key="1">
    <citation type="submission" date="2022-01" db="EMBL/GenBank/DDBJ databases">
        <title>PSI-footprinting approach for the identification of protein synthesis inhibitor producers.</title>
        <authorList>
            <person name="Handel F."/>
            <person name="Kulik A."/>
            <person name="Wex K.W."/>
            <person name="Berscheid A."/>
            <person name="Saur J.S."/>
            <person name="Winkler A."/>
            <person name="Wibberg D."/>
            <person name="Kalinowski J."/>
            <person name="Broetz-Oesterhelt H."/>
            <person name="Mast Y."/>
        </authorList>
    </citation>
    <scope>NUCLEOTIDE SEQUENCE</scope>
    <source>
        <strain evidence="4">KNN 49.3e</strain>
    </source>
</reference>